<dbReference type="EMBL" id="KU353539">
    <property type="protein sequence ID" value="APU87406.1"/>
    <property type="molecule type" value="mRNA"/>
</dbReference>
<protein>
    <submittedName>
        <fullName evidence="1">UDP-galactose-4 epimerase</fullName>
        <ecNumber evidence="1">5.1.3.2</ecNumber>
    </submittedName>
</protein>
<dbReference type="GO" id="GO:0003978">
    <property type="term" value="F:UDP-glucose 4-epimerase activity"/>
    <property type="evidence" value="ECO:0007669"/>
    <property type="project" value="UniProtKB-EC"/>
</dbReference>
<keyword evidence="1" id="KW-0413">Isomerase</keyword>
<accession>A0A678P429</accession>
<proteinExistence type="evidence at transcript level"/>
<reference evidence="1" key="1">
    <citation type="submission" date="2015-12" db="EMBL/GenBank/DDBJ databases">
        <authorList>
            <person name="Chaudhury A."/>
            <person name="Bhardwaj C."/>
            <person name="Soni S."/>
            <person name="Yadav A."/>
            <person name="Yadav A."/>
            <person name="Bala K."/>
            <person name="Sheoran P."/>
            <person name="Verma M."/>
        </authorList>
    </citation>
    <scope>NUCLEOTIDE SEQUENCE</scope>
</reference>
<evidence type="ECO:0000313" key="1">
    <source>
        <dbReference type="EMBL" id="APU87406.1"/>
    </source>
</evidence>
<name>A0A678P429_CYATE</name>
<dbReference type="EC" id="5.1.3.2" evidence="1"/>
<organism evidence="1">
    <name type="scientific">Cyamopsis tetragonoloba</name>
    <name type="common">Guar</name>
    <name type="synonym">Cluster bean</name>
    <dbReference type="NCBI Taxonomy" id="3832"/>
    <lineage>
        <taxon>Eukaryota</taxon>
        <taxon>Viridiplantae</taxon>
        <taxon>Streptophyta</taxon>
        <taxon>Embryophyta</taxon>
        <taxon>Tracheophyta</taxon>
        <taxon>Spermatophyta</taxon>
        <taxon>Magnoliopsida</taxon>
        <taxon>eudicotyledons</taxon>
        <taxon>Gunneridae</taxon>
        <taxon>Pentapetalae</taxon>
        <taxon>rosids</taxon>
        <taxon>fabids</taxon>
        <taxon>Fabales</taxon>
        <taxon>Fabaceae</taxon>
        <taxon>Papilionoideae</taxon>
        <taxon>50 kb inversion clade</taxon>
        <taxon>NPAAA clade</taxon>
        <taxon>indigoferoid/millettioid clade</taxon>
        <taxon>Indigofereae</taxon>
        <taxon>Cyamopsis</taxon>
    </lineage>
</organism>
<sequence>MEDHIVEIFQSCWSPREWPNWGGSKGCPKQPHALYTTSGCWQSARNQHIWS</sequence>
<dbReference type="AlphaFoldDB" id="A0A678P429"/>